<feature type="compositionally biased region" description="Polar residues" evidence="1">
    <location>
        <begin position="1"/>
        <end position="10"/>
    </location>
</feature>
<evidence type="ECO:0000313" key="2">
    <source>
        <dbReference type="EMBL" id="GMM37292.1"/>
    </source>
</evidence>
<evidence type="ECO:0000256" key="1">
    <source>
        <dbReference type="SAM" id="MobiDB-lite"/>
    </source>
</evidence>
<accession>A0AAV5QRT2</accession>
<gene>
    <name evidence="2" type="ORF">DASC09_046170</name>
</gene>
<feature type="region of interest" description="Disordered" evidence="1">
    <location>
        <begin position="1"/>
        <end position="20"/>
    </location>
</feature>
<evidence type="ECO:0000313" key="3">
    <source>
        <dbReference type="Proteomes" id="UP001360560"/>
    </source>
</evidence>
<keyword evidence="3" id="KW-1185">Reference proteome</keyword>
<sequence length="95" mass="10815">MKTTDANINTPGIDKNGKSENTTLLRTKQMLCVTFCDFKEKKFDPLRPSIIGKMISEINGLKEKLSANTSKIVMLSMFQRCLSESPIFLFMFETQ</sequence>
<dbReference type="EMBL" id="BTFZ01000011">
    <property type="protein sequence ID" value="GMM37292.1"/>
    <property type="molecule type" value="Genomic_DNA"/>
</dbReference>
<reference evidence="2 3" key="1">
    <citation type="journal article" date="2023" name="Elife">
        <title>Identification of key yeast species and microbe-microbe interactions impacting larval growth of Drosophila in the wild.</title>
        <authorList>
            <person name="Mure A."/>
            <person name="Sugiura Y."/>
            <person name="Maeda R."/>
            <person name="Honda K."/>
            <person name="Sakurai N."/>
            <person name="Takahashi Y."/>
            <person name="Watada M."/>
            <person name="Katoh T."/>
            <person name="Gotoh A."/>
            <person name="Gotoh Y."/>
            <person name="Taniguchi I."/>
            <person name="Nakamura K."/>
            <person name="Hayashi T."/>
            <person name="Katayama T."/>
            <person name="Uemura T."/>
            <person name="Hattori Y."/>
        </authorList>
    </citation>
    <scope>NUCLEOTIDE SEQUENCE [LARGE SCALE GENOMIC DNA]</scope>
    <source>
        <strain evidence="2 3">SC-9</strain>
    </source>
</reference>
<name>A0AAV5QRT2_9ASCO</name>
<proteinExistence type="predicted"/>
<dbReference type="Proteomes" id="UP001360560">
    <property type="component" value="Unassembled WGS sequence"/>
</dbReference>
<dbReference type="GeneID" id="90075267"/>
<dbReference type="AlphaFoldDB" id="A0AAV5QRT2"/>
<dbReference type="RefSeq" id="XP_064854288.1">
    <property type="nucleotide sequence ID" value="XM_064998216.1"/>
</dbReference>
<protein>
    <submittedName>
        <fullName evidence="2">Uncharacterized protein</fullName>
    </submittedName>
</protein>
<organism evidence="2 3">
    <name type="scientific">Saccharomycopsis crataegensis</name>
    <dbReference type="NCBI Taxonomy" id="43959"/>
    <lineage>
        <taxon>Eukaryota</taxon>
        <taxon>Fungi</taxon>
        <taxon>Dikarya</taxon>
        <taxon>Ascomycota</taxon>
        <taxon>Saccharomycotina</taxon>
        <taxon>Saccharomycetes</taxon>
        <taxon>Saccharomycopsidaceae</taxon>
        <taxon>Saccharomycopsis</taxon>
    </lineage>
</organism>
<comment type="caution">
    <text evidence="2">The sequence shown here is derived from an EMBL/GenBank/DDBJ whole genome shotgun (WGS) entry which is preliminary data.</text>
</comment>